<name>A0ABP4E786_9ACTN</name>
<keyword evidence="3" id="KW-1185">Reference proteome</keyword>
<accession>A0ABP4E786</accession>
<evidence type="ECO:0000313" key="3">
    <source>
        <dbReference type="Proteomes" id="UP001499987"/>
    </source>
</evidence>
<gene>
    <name evidence="2" type="ORF">GCM10009663_39350</name>
</gene>
<evidence type="ECO:0000313" key="2">
    <source>
        <dbReference type="EMBL" id="GAA1091694.1"/>
    </source>
</evidence>
<comment type="caution">
    <text evidence="2">The sequence shown here is derived from an EMBL/GenBank/DDBJ whole genome shotgun (WGS) entry which is preliminary data.</text>
</comment>
<feature type="compositionally biased region" description="Basic residues" evidence="1">
    <location>
        <begin position="86"/>
        <end position="101"/>
    </location>
</feature>
<feature type="compositionally biased region" description="Basic and acidic residues" evidence="1">
    <location>
        <begin position="13"/>
        <end position="24"/>
    </location>
</feature>
<sequence length="126" mass="13974">MRRPRRPVTQRTHPLDRVQTDGRGGDAITLSGHALRSHAFRLLDNGFGSGEPKVRQREFTQLVATIAADGTAVHPHPFPPAEAKKARPQRHTRRTHRHHPWKPASLTPGTFAPGVRGLLIRAAAEQ</sequence>
<dbReference type="Proteomes" id="UP001499987">
    <property type="component" value="Unassembled WGS sequence"/>
</dbReference>
<reference evidence="3" key="1">
    <citation type="journal article" date="2019" name="Int. J. Syst. Evol. Microbiol.">
        <title>The Global Catalogue of Microorganisms (GCM) 10K type strain sequencing project: providing services to taxonomists for standard genome sequencing and annotation.</title>
        <authorList>
            <consortium name="The Broad Institute Genomics Platform"/>
            <consortium name="The Broad Institute Genome Sequencing Center for Infectious Disease"/>
            <person name="Wu L."/>
            <person name="Ma J."/>
        </authorList>
    </citation>
    <scope>NUCLEOTIDE SEQUENCE [LARGE SCALE GENOMIC DNA]</scope>
    <source>
        <strain evidence="3">JCM 13002</strain>
    </source>
</reference>
<organism evidence="2 3">
    <name type="scientific">Kitasatospora arboriphila</name>
    <dbReference type="NCBI Taxonomy" id="258052"/>
    <lineage>
        <taxon>Bacteria</taxon>
        <taxon>Bacillati</taxon>
        <taxon>Actinomycetota</taxon>
        <taxon>Actinomycetes</taxon>
        <taxon>Kitasatosporales</taxon>
        <taxon>Streptomycetaceae</taxon>
        <taxon>Kitasatospora</taxon>
    </lineage>
</organism>
<feature type="region of interest" description="Disordered" evidence="1">
    <location>
        <begin position="70"/>
        <end position="109"/>
    </location>
</feature>
<protein>
    <submittedName>
        <fullName evidence="2">Uncharacterized protein</fullName>
    </submittedName>
</protein>
<proteinExistence type="predicted"/>
<evidence type="ECO:0000256" key="1">
    <source>
        <dbReference type="SAM" id="MobiDB-lite"/>
    </source>
</evidence>
<dbReference type="EMBL" id="BAAALD010000036">
    <property type="protein sequence ID" value="GAA1091694.1"/>
    <property type="molecule type" value="Genomic_DNA"/>
</dbReference>
<feature type="region of interest" description="Disordered" evidence="1">
    <location>
        <begin position="1"/>
        <end position="25"/>
    </location>
</feature>